<keyword evidence="6" id="KW-0964">Secreted</keyword>
<dbReference type="GO" id="GO:0016891">
    <property type="term" value="F:RNA endonuclease activity producing 5'-phosphomonoesters, hydrolytic mechanism"/>
    <property type="evidence" value="ECO:0007669"/>
    <property type="project" value="TreeGrafter"/>
</dbReference>
<proteinExistence type="inferred from homology"/>
<dbReference type="InterPro" id="IPR051406">
    <property type="entry name" value="PLD_domain"/>
</dbReference>
<dbReference type="GO" id="GO:0005576">
    <property type="term" value="C:extracellular region"/>
    <property type="evidence" value="ECO:0007669"/>
    <property type="project" value="UniProtKB-SubCell"/>
</dbReference>
<evidence type="ECO:0000256" key="2">
    <source>
        <dbReference type="ARBA" id="ARBA00003145"/>
    </source>
</evidence>
<comment type="similarity">
    <text evidence="4">Belongs to the phospholipase D family.</text>
</comment>
<comment type="subcellular location">
    <subcellularLocation>
        <location evidence="3">Secreted</location>
    </subcellularLocation>
</comment>
<comment type="catalytic activity">
    <reaction evidence="1">
        <text>a 1,2-diacyl-sn-glycero-3-phosphocholine + H2O = a 1,2-diacyl-sn-glycero-3-phosphate + choline + H(+)</text>
        <dbReference type="Rhea" id="RHEA:14445"/>
        <dbReference type="ChEBI" id="CHEBI:15354"/>
        <dbReference type="ChEBI" id="CHEBI:15377"/>
        <dbReference type="ChEBI" id="CHEBI:15378"/>
        <dbReference type="ChEBI" id="CHEBI:57643"/>
        <dbReference type="ChEBI" id="CHEBI:58608"/>
        <dbReference type="EC" id="3.1.4.4"/>
    </reaction>
</comment>
<dbReference type="GO" id="GO:0004630">
    <property type="term" value="F:phospholipase D activity"/>
    <property type="evidence" value="ECO:0007669"/>
    <property type="project" value="UniProtKB-EC"/>
</dbReference>
<evidence type="ECO:0000256" key="4">
    <source>
        <dbReference type="ARBA" id="ARBA00008664"/>
    </source>
</evidence>
<dbReference type="PROSITE" id="PS50035">
    <property type="entry name" value="PLD"/>
    <property type="match status" value="1"/>
</dbReference>
<dbReference type="InterPro" id="IPR025202">
    <property type="entry name" value="PLD-like_dom"/>
</dbReference>
<reference evidence="15 16" key="1">
    <citation type="journal article" date="2013" name="Genome Biol.">
        <title>Comparative genomics of the core and accessory genomes of 48 Sinorhizobium strains comprising five genospecies.</title>
        <authorList>
            <person name="Sugawara M."/>
            <person name="Epstein B."/>
            <person name="Badgley B.D."/>
            <person name="Unno T."/>
            <person name="Xu L."/>
            <person name="Reese J."/>
            <person name="Gyaneshwar P."/>
            <person name="Denny R."/>
            <person name="Mudge J."/>
            <person name="Bharti A.K."/>
            <person name="Farmer A.D."/>
            <person name="May G.D."/>
            <person name="Woodward J.E."/>
            <person name="Medigue C."/>
            <person name="Vallenet D."/>
            <person name="Lajus A."/>
            <person name="Rouy Z."/>
            <person name="Martinez-Vaz B."/>
            <person name="Tiffin P."/>
            <person name="Young N.D."/>
            <person name="Sadowsky M.J."/>
        </authorList>
    </citation>
    <scope>NUCLEOTIDE SEQUENCE [LARGE SCALE GENOMIC DNA]</scope>
    <source>
        <strain evidence="15 16">USDA205</strain>
    </source>
</reference>
<evidence type="ECO:0000256" key="13">
    <source>
        <dbReference type="RuleBase" id="RU004296"/>
    </source>
</evidence>
<dbReference type="InterPro" id="IPR009003">
    <property type="entry name" value="Peptidase_S1_PA"/>
</dbReference>
<evidence type="ECO:0000256" key="11">
    <source>
        <dbReference type="ARBA" id="ARBA00022963"/>
    </source>
</evidence>
<evidence type="ECO:0000256" key="12">
    <source>
        <dbReference type="ARBA" id="ARBA00023098"/>
    </source>
</evidence>
<feature type="domain" description="PLD phosphodiesterase" evidence="14">
    <location>
        <begin position="851"/>
        <end position="873"/>
    </location>
</feature>
<dbReference type="SUPFAM" id="SSF50494">
    <property type="entry name" value="Trypsin-like serine proteases"/>
    <property type="match status" value="1"/>
</dbReference>
<evidence type="ECO:0000256" key="10">
    <source>
        <dbReference type="ARBA" id="ARBA00022825"/>
    </source>
</evidence>
<dbReference type="EMBL" id="WISZ01000150">
    <property type="protein sequence ID" value="MQX10376.1"/>
    <property type="molecule type" value="Genomic_DNA"/>
</dbReference>
<dbReference type="AlphaFoldDB" id="A0A844AFF1"/>
<organism evidence="15 16">
    <name type="scientific">Rhizobium fredii</name>
    <name type="common">Sinorhizobium fredii</name>
    <dbReference type="NCBI Taxonomy" id="380"/>
    <lineage>
        <taxon>Bacteria</taxon>
        <taxon>Pseudomonadati</taxon>
        <taxon>Pseudomonadota</taxon>
        <taxon>Alphaproteobacteria</taxon>
        <taxon>Hyphomicrobiales</taxon>
        <taxon>Rhizobiaceae</taxon>
        <taxon>Sinorhizobium/Ensifer group</taxon>
        <taxon>Sinorhizobium</taxon>
    </lineage>
</organism>
<dbReference type="GO" id="GO:0016042">
    <property type="term" value="P:lipid catabolic process"/>
    <property type="evidence" value="ECO:0007669"/>
    <property type="project" value="UniProtKB-KW"/>
</dbReference>
<dbReference type="PANTHER" id="PTHR43856">
    <property type="entry name" value="CARDIOLIPIN HYDROLASE"/>
    <property type="match status" value="1"/>
</dbReference>
<dbReference type="SUPFAM" id="SSF56024">
    <property type="entry name" value="Phospholipase D/nuclease"/>
    <property type="match status" value="2"/>
</dbReference>
<keyword evidence="7 13" id="KW-0645">Protease</keyword>
<dbReference type="Proteomes" id="UP000466694">
    <property type="component" value="Unassembled WGS sequence"/>
</dbReference>
<evidence type="ECO:0000313" key="15">
    <source>
        <dbReference type="EMBL" id="MQX10376.1"/>
    </source>
</evidence>
<evidence type="ECO:0000259" key="14">
    <source>
        <dbReference type="PROSITE" id="PS50035"/>
    </source>
</evidence>
<keyword evidence="12" id="KW-0443">Lipid metabolism</keyword>
<dbReference type="EC" id="3.4.21.-" evidence="13"/>
<dbReference type="GO" id="GO:0006793">
    <property type="term" value="P:phosphorus metabolic process"/>
    <property type="evidence" value="ECO:0007669"/>
    <property type="project" value="UniProtKB-ARBA"/>
</dbReference>
<evidence type="ECO:0000313" key="16">
    <source>
        <dbReference type="Proteomes" id="UP000466694"/>
    </source>
</evidence>
<evidence type="ECO:0000256" key="9">
    <source>
        <dbReference type="ARBA" id="ARBA00022801"/>
    </source>
</evidence>
<evidence type="ECO:0000256" key="6">
    <source>
        <dbReference type="ARBA" id="ARBA00022525"/>
    </source>
</evidence>
<protein>
    <recommendedName>
        <fullName evidence="13">Serine protease</fullName>
        <ecNumber evidence="13">3.4.21.-</ecNumber>
    </recommendedName>
</protein>
<name>A0A844AFF1_RHIFR</name>
<dbReference type="Pfam" id="PF13091">
    <property type="entry name" value="PLDc_2"/>
    <property type="match status" value="1"/>
</dbReference>
<dbReference type="GO" id="GO:0008236">
    <property type="term" value="F:serine-type peptidase activity"/>
    <property type="evidence" value="ECO:0007669"/>
    <property type="project" value="UniProtKB-KW"/>
</dbReference>
<dbReference type="Gene3D" id="3.30.870.10">
    <property type="entry name" value="Endonuclease Chain A"/>
    <property type="match status" value="2"/>
</dbReference>
<evidence type="ECO:0000256" key="7">
    <source>
        <dbReference type="ARBA" id="ARBA00022670"/>
    </source>
</evidence>
<keyword evidence="9 13" id="KW-0378">Hydrolase</keyword>
<evidence type="ECO:0000256" key="3">
    <source>
        <dbReference type="ARBA" id="ARBA00004613"/>
    </source>
</evidence>
<accession>A0A844AFF1</accession>
<dbReference type="InterPro" id="IPR008256">
    <property type="entry name" value="Peptidase_S1B"/>
</dbReference>
<dbReference type="InterPro" id="IPR043504">
    <property type="entry name" value="Peptidase_S1_PA_chymotrypsin"/>
</dbReference>
<evidence type="ECO:0000256" key="1">
    <source>
        <dbReference type="ARBA" id="ARBA00000798"/>
    </source>
</evidence>
<comment type="caution">
    <text evidence="15">The sequence shown here is derived from an EMBL/GenBank/DDBJ whole genome shotgun (WGS) entry which is preliminary data.</text>
</comment>
<keyword evidence="8" id="KW-0732">Signal</keyword>
<evidence type="ECO:0000256" key="5">
    <source>
        <dbReference type="ARBA" id="ARBA00008764"/>
    </source>
</evidence>
<dbReference type="PANTHER" id="PTHR43856:SF1">
    <property type="entry name" value="MITOCHONDRIAL CARDIOLIPIN HYDROLASE"/>
    <property type="match status" value="1"/>
</dbReference>
<sequence>MAISDSTRVSAVAQQIKEASNPDVQADIEALLKQPRERPAWLREAQQAMKRRLRNEPAIEAGIRPAAVDEGAAPSDEVGVRETIVFAVGTPVYVVRDGRIDLDSARAEAKGWRKLLAQHDASMANVLMSVGRIDVDNFVDDSPYVGTAWVIDDGLVVTNRHVANLFAEASGVGFKFRLGFDARTPIGVKVDFLEELGNDRSAEVRVERIVWVAPETGPDVAFLKLAPASTLVGRKALVRATETPRPKLPVAVIGYPARDSRFSDRALAEKIFGGVFDKKRVAVGQILGAGADEITHGCSTLGGNSGSPVIDIGSGEVVGLHYRGIEFVENDAVSVPMLNRCLERARAIQGVGGLAVSKDESQDARGRDGVVQVGSTPGSVTFTIPLRITVELGGIAASPFTAAALPTIASGALPASEVGGPVDKQRLAQAVVNARALLANRADVVAIKPGYRFADGAITDEKAVVVSVRRKIERSSLESRGVLALPTQIDGVRVDVAVATTADLCGEGTGIGEEARVPSWHTAYEKRPDLPMTRRSAQMRFVIHSGPDSGWPQLSKFLKATRKSLAVAMYEFGAPHIVDGVIAGVKGAKETIGLVLQLGGHVGSGTKKDDFTDAETVDRIREAKKSKFDFAAASVGKAGIFDSAYHIKVAVRDSRSLWLSSGSWQTSNQPNVDPLTEDSTPAALRQFNREWHVILDNAELAELFANHIERDLKEARETEEAPAPAEPLVFVPAGMLADLEAAAKPRYFPPLEGRRMLDVHPILTPDNYIETVLPFIQAARRSVLFQNQSFNTKTVGGDYGKLLDALLAKQQDGLDVRVIFRSFGPDDRDTISFAKDYGFDTGRIRIQKNCHTKGIIVDGEAALVGSHNWTTAGTGFNRDASLIFYDREIAEFYRALFEYDWERIGPARIDETLPPPILVSPGEETVPPPGYVAVPRSVLLGR</sequence>
<dbReference type="GO" id="GO:0006508">
    <property type="term" value="P:proteolysis"/>
    <property type="evidence" value="ECO:0007669"/>
    <property type="project" value="UniProtKB-KW"/>
</dbReference>
<dbReference type="CDD" id="cd00138">
    <property type="entry name" value="PLDc_SF"/>
    <property type="match status" value="1"/>
</dbReference>
<gene>
    <name evidence="15" type="ORF">GHK48_19430</name>
</gene>
<keyword evidence="10 13" id="KW-0720">Serine protease</keyword>
<dbReference type="Gene3D" id="2.40.10.10">
    <property type="entry name" value="Trypsin-like serine proteases"/>
    <property type="match status" value="2"/>
</dbReference>
<dbReference type="InterPro" id="IPR001736">
    <property type="entry name" value="PLipase_D/transphosphatidylase"/>
</dbReference>
<comment type="similarity">
    <text evidence="5 13">Belongs to the peptidase S1B family.</text>
</comment>
<dbReference type="CDD" id="cd09128">
    <property type="entry name" value="PLDc_unchar1_2"/>
    <property type="match status" value="1"/>
</dbReference>
<keyword evidence="11" id="KW-0442">Lipid degradation</keyword>
<evidence type="ECO:0000256" key="8">
    <source>
        <dbReference type="ARBA" id="ARBA00022729"/>
    </source>
</evidence>
<dbReference type="PRINTS" id="PR00839">
    <property type="entry name" value="V8PROTEASE"/>
</dbReference>
<dbReference type="Pfam" id="PF13365">
    <property type="entry name" value="Trypsin_2"/>
    <property type="match status" value="1"/>
</dbReference>
<comment type="function">
    <text evidence="2">Could be a virulence factor.</text>
</comment>